<dbReference type="InterPro" id="IPR055370">
    <property type="entry name" value="Lsr2_DNA-bd"/>
</dbReference>
<name>A0A1L7CIQ3_9CORY</name>
<proteinExistence type="predicted"/>
<feature type="region of interest" description="Disordered" evidence="2">
    <location>
        <begin position="55"/>
        <end position="88"/>
    </location>
</feature>
<dbReference type="InterPro" id="IPR042261">
    <property type="entry name" value="Lsr2-like_dimerization"/>
</dbReference>
<reference evidence="5 6" key="1">
    <citation type="submission" date="2014-08" db="EMBL/GenBank/DDBJ databases">
        <title>Complete genome sequence of Corynebacterium aquilae S-613T(T) (=DSM 44791(T)), isolated from the choana of a healthy golden eagle.</title>
        <authorList>
            <person name="Ruckert C."/>
            <person name="Albersmeier A."/>
            <person name="Winkler A."/>
            <person name="Kalinowski J."/>
        </authorList>
    </citation>
    <scope>NUCLEOTIDE SEQUENCE [LARGE SCALE GENOMIC DNA]</scope>
    <source>
        <strain evidence="5 6">S-613</strain>
    </source>
</reference>
<protein>
    <recommendedName>
        <fullName evidence="7">Histone</fullName>
    </recommendedName>
</protein>
<dbReference type="AlphaFoldDB" id="A0A1L7CIQ3"/>
<dbReference type="GO" id="GO:0016746">
    <property type="term" value="F:acyltransferase activity"/>
    <property type="evidence" value="ECO:0007669"/>
    <property type="project" value="InterPro"/>
</dbReference>
<dbReference type="InterPro" id="IPR024412">
    <property type="entry name" value="Lsr2_dim_dom"/>
</dbReference>
<evidence type="ECO:0008006" key="7">
    <source>
        <dbReference type="Google" id="ProtNLM"/>
    </source>
</evidence>
<keyword evidence="6" id="KW-1185">Reference proteome</keyword>
<dbReference type="Gene3D" id="4.10.320.10">
    <property type="entry name" value="E3-binding domain"/>
    <property type="match status" value="1"/>
</dbReference>
<evidence type="ECO:0000256" key="2">
    <source>
        <dbReference type="SAM" id="MobiDB-lite"/>
    </source>
</evidence>
<dbReference type="InterPro" id="IPR036625">
    <property type="entry name" value="E3-bd_dom_sf"/>
</dbReference>
<dbReference type="Proteomes" id="UP000185478">
    <property type="component" value="Chromosome"/>
</dbReference>
<dbReference type="Pfam" id="PF23359">
    <property type="entry name" value="Lsr2_DNA-bd"/>
    <property type="match status" value="1"/>
</dbReference>
<dbReference type="GO" id="GO:0003677">
    <property type="term" value="F:DNA binding"/>
    <property type="evidence" value="ECO:0007669"/>
    <property type="project" value="UniProtKB-KW"/>
</dbReference>
<evidence type="ECO:0000313" key="6">
    <source>
        <dbReference type="Proteomes" id="UP000185478"/>
    </source>
</evidence>
<keyword evidence="1" id="KW-0238">DNA-binding</keyword>
<dbReference type="STRING" id="1431546.CAQU_12300"/>
<dbReference type="RefSeq" id="WP_075728041.1">
    <property type="nucleotide sequence ID" value="NZ_CP009245.1"/>
</dbReference>
<organism evidence="5 6">
    <name type="scientific">Corynebacterium aquilae DSM 44791</name>
    <dbReference type="NCBI Taxonomy" id="1431546"/>
    <lineage>
        <taxon>Bacteria</taxon>
        <taxon>Bacillati</taxon>
        <taxon>Actinomycetota</taxon>
        <taxon>Actinomycetes</taxon>
        <taxon>Mycobacteriales</taxon>
        <taxon>Corynebacteriaceae</taxon>
        <taxon>Corynebacterium</taxon>
    </lineage>
</organism>
<dbReference type="KEGG" id="caqu:CAQU_12300"/>
<evidence type="ECO:0000313" key="5">
    <source>
        <dbReference type="EMBL" id="APT85689.1"/>
    </source>
</evidence>
<feature type="domain" description="Lsr2 DNA-binding" evidence="4">
    <location>
        <begin position="86"/>
        <end position="117"/>
    </location>
</feature>
<evidence type="ECO:0000259" key="3">
    <source>
        <dbReference type="Pfam" id="PF11774"/>
    </source>
</evidence>
<accession>A0A1L7CIQ3</accession>
<dbReference type="Gene3D" id="3.30.60.230">
    <property type="entry name" value="Lsr2, dimerization domain"/>
    <property type="match status" value="1"/>
</dbReference>
<evidence type="ECO:0000259" key="4">
    <source>
        <dbReference type="Pfam" id="PF23359"/>
    </source>
</evidence>
<dbReference type="EMBL" id="CP009245">
    <property type="protein sequence ID" value="APT85689.1"/>
    <property type="molecule type" value="Genomic_DNA"/>
</dbReference>
<dbReference type="OrthoDB" id="4113332at2"/>
<feature type="domain" description="Lsr2 dimerization" evidence="3">
    <location>
        <begin position="1"/>
        <end position="59"/>
    </location>
</feature>
<feature type="compositionally biased region" description="Low complexity" evidence="2">
    <location>
        <begin position="62"/>
        <end position="83"/>
    </location>
</feature>
<sequence length="121" mass="13495">MAQKQVTQYFDDIDHTPLSQDEVHVVRFGVDGTNYVLEVSEANAQAFHDAIARFVEHAQPDTTRTTTSTRSKRSGSGSTNSTGIPAKRIREWAQQNNIEVNDRGRLPQEVVDAYREAGGTF</sequence>
<gene>
    <name evidence="5" type="ORF">CAQU_12300</name>
</gene>
<dbReference type="Pfam" id="PF11774">
    <property type="entry name" value="Lsr2"/>
    <property type="match status" value="1"/>
</dbReference>
<evidence type="ECO:0000256" key="1">
    <source>
        <dbReference type="ARBA" id="ARBA00023125"/>
    </source>
</evidence>